<keyword evidence="1 4" id="KW-0812">Transmembrane</keyword>
<feature type="transmembrane region" description="Helical" evidence="4">
    <location>
        <begin position="218"/>
        <end position="241"/>
    </location>
</feature>
<reference evidence="6" key="1">
    <citation type="submission" date="2022-09" db="EMBL/GenBank/DDBJ databases">
        <title>Genomic of Burkholderia gladioli.</title>
        <authorList>
            <person name="Wu H."/>
        </authorList>
    </citation>
    <scope>NUCLEOTIDE SEQUENCE</scope>
    <source>
        <strain evidence="6">ZN-S4</strain>
    </source>
</reference>
<gene>
    <name evidence="6" type="ORF">NYZ96_08205</name>
</gene>
<dbReference type="Gene3D" id="1.20.1250.20">
    <property type="entry name" value="MFS general substrate transporter like domains"/>
    <property type="match status" value="2"/>
</dbReference>
<evidence type="ECO:0000256" key="1">
    <source>
        <dbReference type="ARBA" id="ARBA00022692"/>
    </source>
</evidence>
<dbReference type="SUPFAM" id="SSF103473">
    <property type="entry name" value="MFS general substrate transporter"/>
    <property type="match status" value="1"/>
</dbReference>
<feature type="transmembrane region" description="Helical" evidence="4">
    <location>
        <begin position="297"/>
        <end position="316"/>
    </location>
</feature>
<feature type="transmembrane region" description="Helical" evidence="4">
    <location>
        <begin position="354"/>
        <end position="378"/>
    </location>
</feature>
<evidence type="ECO:0000256" key="2">
    <source>
        <dbReference type="ARBA" id="ARBA00022989"/>
    </source>
</evidence>
<feature type="transmembrane region" description="Helical" evidence="4">
    <location>
        <begin position="21"/>
        <end position="45"/>
    </location>
</feature>
<organism evidence="6 7">
    <name type="scientific">Burkholderia gladioli</name>
    <name type="common">Pseudomonas marginata</name>
    <name type="synonym">Phytomonas marginata</name>
    <dbReference type="NCBI Taxonomy" id="28095"/>
    <lineage>
        <taxon>Bacteria</taxon>
        <taxon>Pseudomonadati</taxon>
        <taxon>Pseudomonadota</taxon>
        <taxon>Betaproteobacteria</taxon>
        <taxon>Burkholderiales</taxon>
        <taxon>Burkholderiaceae</taxon>
        <taxon>Burkholderia</taxon>
    </lineage>
</organism>
<evidence type="ECO:0000259" key="5">
    <source>
        <dbReference type="PROSITE" id="PS50850"/>
    </source>
</evidence>
<dbReference type="InterPro" id="IPR020846">
    <property type="entry name" value="MFS_dom"/>
</dbReference>
<proteinExistence type="predicted"/>
<feature type="transmembrane region" description="Helical" evidence="4">
    <location>
        <begin position="322"/>
        <end position="342"/>
    </location>
</feature>
<evidence type="ECO:0000256" key="4">
    <source>
        <dbReference type="SAM" id="Phobius"/>
    </source>
</evidence>
<feature type="transmembrane region" description="Helical" evidence="4">
    <location>
        <begin position="384"/>
        <end position="405"/>
    </location>
</feature>
<dbReference type="AlphaFoldDB" id="A0AB38TWA9"/>
<evidence type="ECO:0000313" key="6">
    <source>
        <dbReference type="EMBL" id="UWX71714.1"/>
    </source>
</evidence>
<evidence type="ECO:0000256" key="3">
    <source>
        <dbReference type="ARBA" id="ARBA00023136"/>
    </source>
</evidence>
<feature type="transmembrane region" description="Helical" evidence="4">
    <location>
        <begin position="178"/>
        <end position="197"/>
    </location>
</feature>
<dbReference type="PANTHER" id="PTHR23527">
    <property type="entry name" value="BLL3282 PROTEIN"/>
    <property type="match status" value="1"/>
</dbReference>
<dbReference type="InterPro" id="IPR011701">
    <property type="entry name" value="MFS"/>
</dbReference>
<dbReference type="Proteomes" id="UP001059745">
    <property type="component" value="Chromosome 1"/>
</dbReference>
<feature type="transmembrane region" description="Helical" evidence="4">
    <location>
        <begin position="261"/>
        <end position="285"/>
    </location>
</feature>
<dbReference type="InterPro" id="IPR036259">
    <property type="entry name" value="MFS_trans_sf"/>
</dbReference>
<dbReference type="PANTHER" id="PTHR23527:SF1">
    <property type="entry name" value="BLL3282 PROTEIN"/>
    <property type="match status" value="1"/>
</dbReference>
<keyword evidence="3 4" id="KW-0472">Membrane</keyword>
<dbReference type="RefSeq" id="WP_233632101.1">
    <property type="nucleotide sequence ID" value="NZ_CADEQD010000001.1"/>
</dbReference>
<dbReference type="EMBL" id="CP104214">
    <property type="protein sequence ID" value="UWX71714.1"/>
    <property type="molecule type" value="Genomic_DNA"/>
</dbReference>
<feature type="domain" description="Major facilitator superfamily (MFS) profile" evidence="5">
    <location>
        <begin position="23"/>
        <end position="412"/>
    </location>
</feature>
<name>A0AB38TWA9_BURGA</name>
<sequence length="420" mass="44303">MKPSLPMFRVMPGESTDSYRWTVLGVAALAQTTASITAQGLYTLMPSLQAAFHLSEAAGALAISALNGGQVVTMLMLGWLIDRFGERRVVASTMSMMGLAAMLGAWMAPSFPVLLVFIAMIGATYASVQPGGTRAIVRWFPPRERGMATGVRQAGLPLGTALAAMALPLLAATQGWRLALVVQGAIGLAGGALFALLHRDERKAPGLPSAAPPGLLTSIRLVAGHTVLWPVMAAGAAMVAFQYTFATHAIPFVAARFHYPLVAAALLFSLSQWFGILGRVGLAWLSDRWWPGRRLRSLGMCMAICIAVALGLPLLPAETPKLVLAVIFGVVGLVGVGWYPLYLLQIAEMAPSSVVASTLSFSMTLNMLAISILPPLFGVLADRFHYGAAWSALACLVLLGGLVLWRGASLSGRESRAPKA</sequence>
<keyword evidence="2 4" id="KW-1133">Transmembrane helix</keyword>
<accession>A0AB38TWA9</accession>
<dbReference type="Pfam" id="PF07690">
    <property type="entry name" value="MFS_1"/>
    <property type="match status" value="1"/>
</dbReference>
<protein>
    <submittedName>
        <fullName evidence="6">MFS transporter</fullName>
    </submittedName>
</protein>
<feature type="transmembrane region" description="Helical" evidence="4">
    <location>
        <begin position="57"/>
        <end position="77"/>
    </location>
</feature>
<dbReference type="InterPro" id="IPR052952">
    <property type="entry name" value="MFS-Transporter"/>
</dbReference>
<dbReference type="GO" id="GO:0022857">
    <property type="term" value="F:transmembrane transporter activity"/>
    <property type="evidence" value="ECO:0007669"/>
    <property type="project" value="InterPro"/>
</dbReference>
<evidence type="ECO:0000313" key="7">
    <source>
        <dbReference type="Proteomes" id="UP001059745"/>
    </source>
</evidence>
<dbReference type="CDD" id="cd17475">
    <property type="entry name" value="MFS_MT3072_like"/>
    <property type="match status" value="1"/>
</dbReference>
<dbReference type="PROSITE" id="PS50850">
    <property type="entry name" value="MFS"/>
    <property type="match status" value="1"/>
</dbReference>